<gene>
    <name evidence="4" type="ORF">GGR16_000346</name>
</gene>
<dbReference type="Proteomes" id="UP000577362">
    <property type="component" value="Unassembled WGS sequence"/>
</dbReference>
<keyword evidence="2" id="KW-0012">Acyltransferase</keyword>
<evidence type="ECO:0000313" key="4">
    <source>
        <dbReference type="EMBL" id="MBB4015340.1"/>
    </source>
</evidence>
<dbReference type="Pfam" id="PF00583">
    <property type="entry name" value="Acetyltransf_1"/>
    <property type="match status" value="1"/>
</dbReference>
<dbReference type="PANTHER" id="PTHR43877">
    <property type="entry name" value="AMINOALKYLPHOSPHONATE N-ACETYLTRANSFERASE-RELATED-RELATED"/>
    <property type="match status" value="1"/>
</dbReference>
<dbReference type="PROSITE" id="PS51186">
    <property type="entry name" value="GNAT"/>
    <property type="match status" value="1"/>
</dbReference>
<dbReference type="SUPFAM" id="SSF55729">
    <property type="entry name" value="Acyl-CoA N-acyltransferases (Nat)"/>
    <property type="match status" value="1"/>
</dbReference>
<keyword evidence="1" id="KW-0808">Transferase</keyword>
<evidence type="ECO:0000259" key="3">
    <source>
        <dbReference type="PROSITE" id="PS51186"/>
    </source>
</evidence>
<dbReference type="InterPro" id="IPR050832">
    <property type="entry name" value="Bact_Acetyltransf"/>
</dbReference>
<dbReference type="EMBL" id="JACIEN010000001">
    <property type="protein sequence ID" value="MBB4015340.1"/>
    <property type="molecule type" value="Genomic_DNA"/>
</dbReference>
<feature type="domain" description="N-acetyltransferase" evidence="3">
    <location>
        <begin position="5"/>
        <end position="152"/>
    </location>
</feature>
<dbReference type="NCBIfam" id="NF002959">
    <property type="entry name" value="PRK03624.1"/>
    <property type="match status" value="1"/>
</dbReference>
<keyword evidence="5" id="KW-1185">Reference proteome</keyword>
<reference evidence="4 5" key="1">
    <citation type="submission" date="2020-08" db="EMBL/GenBank/DDBJ databases">
        <title>Genomic Encyclopedia of Type Strains, Phase IV (KMG-IV): sequencing the most valuable type-strain genomes for metagenomic binning, comparative biology and taxonomic classification.</title>
        <authorList>
            <person name="Goeker M."/>
        </authorList>
    </citation>
    <scope>NUCLEOTIDE SEQUENCE [LARGE SCALE GENOMIC DNA]</scope>
    <source>
        <strain evidence="4 5">DSM 103737</strain>
    </source>
</reference>
<dbReference type="PANTHER" id="PTHR43877:SF2">
    <property type="entry name" value="AMINOALKYLPHOSPHONATE N-ACETYLTRANSFERASE-RELATED"/>
    <property type="match status" value="1"/>
</dbReference>
<dbReference type="CDD" id="cd04301">
    <property type="entry name" value="NAT_SF"/>
    <property type="match status" value="1"/>
</dbReference>
<evidence type="ECO:0000313" key="5">
    <source>
        <dbReference type="Proteomes" id="UP000577362"/>
    </source>
</evidence>
<comment type="caution">
    <text evidence="4">The sequence shown here is derived from an EMBL/GenBank/DDBJ whole genome shotgun (WGS) entry which is preliminary data.</text>
</comment>
<protein>
    <recommendedName>
        <fullName evidence="3">N-acetyltransferase domain-containing protein</fullName>
    </recommendedName>
</protein>
<dbReference type="Gene3D" id="3.40.630.30">
    <property type="match status" value="1"/>
</dbReference>
<name>A0A840BQT3_9HYPH</name>
<evidence type="ECO:0000256" key="2">
    <source>
        <dbReference type="ARBA" id="ARBA00023315"/>
    </source>
</evidence>
<dbReference type="AlphaFoldDB" id="A0A840BQT3"/>
<dbReference type="InterPro" id="IPR016181">
    <property type="entry name" value="Acyl_CoA_acyltransferase"/>
</dbReference>
<proteinExistence type="predicted"/>
<dbReference type="InterPro" id="IPR000182">
    <property type="entry name" value="GNAT_dom"/>
</dbReference>
<dbReference type="GO" id="GO:0016747">
    <property type="term" value="F:acyltransferase activity, transferring groups other than amino-acyl groups"/>
    <property type="evidence" value="ECO:0007669"/>
    <property type="project" value="InterPro"/>
</dbReference>
<sequence>MTAPLAAGPMAEAELPAVVALWQAAGLTRPWNDPAEDIAFCRSSGHGEVLVLRRADGAIVAACMVGHDGHRGVVYYVAVDPAERGAGHGRAIMAAAEAWLKARGIWKLNLLVRAGNEAVQRFYEQLGFEAQPRLYMEKWLDPGRQPAMRQER</sequence>
<evidence type="ECO:0000256" key="1">
    <source>
        <dbReference type="ARBA" id="ARBA00022679"/>
    </source>
</evidence>
<accession>A0A840BQT3</accession>
<organism evidence="4 5">
    <name type="scientific">Chelatococcus caeni</name>
    <dbReference type="NCBI Taxonomy" id="1348468"/>
    <lineage>
        <taxon>Bacteria</taxon>
        <taxon>Pseudomonadati</taxon>
        <taxon>Pseudomonadota</taxon>
        <taxon>Alphaproteobacteria</taxon>
        <taxon>Hyphomicrobiales</taxon>
        <taxon>Chelatococcaceae</taxon>
        <taxon>Chelatococcus</taxon>
    </lineage>
</organism>